<dbReference type="NCBIfam" id="TIGR01353">
    <property type="entry name" value="dGTP_triPase"/>
    <property type="match status" value="1"/>
</dbReference>
<dbReference type="Pfam" id="PF01966">
    <property type="entry name" value="HD"/>
    <property type="match status" value="1"/>
</dbReference>
<evidence type="ECO:0000313" key="3">
    <source>
        <dbReference type="EMBL" id="BDQ33976.1"/>
    </source>
</evidence>
<dbReference type="EMBL" id="AP026708">
    <property type="protein sequence ID" value="BDQ33976.1"/>
    <property type="molecule type" value="Genomic_DNA"/>
</dbReference>
<dbReference type="InterPro" id="IPR006261">
    <property type="entry name" value="dGTPase"/>
</dbReference>
<gene>
    <name evidence="3" type="primary">dgt2</name>
    <name evidence="3" type="ORF">JCM14722_15180</name>
</gene>
<dbReference type="InterPro" id="IPR006674">
    <property type="entry name" value="HD_domain"/>
</dbReference>
<reference evidence="3" key="1">
    <citation type="submission" date="2022-08" db="EMBL/GenBank/DDBJ databases">
        <title>Genome Sequence of the sulphate-reducing bacterium, Pseudodesulfovibrio portus JCM14722.</title>
        <authorList>
            <person name="Kondo R."/>
            <person name="Kataoka T."/>
        </authorList>
    </citation>
    <scope>NUCLEOTIDE SEQUENCE</scope>
    <source>
        <strain evidence="3">JCM 14722</strain>
    </source>
</reference>
<dbReference type="PANTHER" id="PTHR11373">
    <property type="entry name" value="DEOXYNUCLEOSIDE TRIPHOSPHATE TRIPHOSPHOHYDROLASE"/>
    <property type="match status" value="1"/>
</dbReference>
<feature type="domain" description="HD/PDEase" evidence="2">
    <location>
        <begin position="55"/>
        <end position="246"/>
    </location>
</feature>
<dbReference type="Gene3D" id="1.10.3410.10">
    <property type="entry name" value="putative deoxyguanosinetriphosphate triphosphohydrolase like domain"/>
    <property type="match status" value="1"/>
</dbReference>
<dbReference type="InterPro" id="IPR050135">
    <property type="entry name" value="dGTPase-like"/>
</dbReference>
<accession>A0ABM8ARC9</accession>
<dbReference type="InterPro" id="IPR023293">
    <property type="entry name" value="dGTP_triP_hydro_central_sf"/>
</dbReference>
<dbReference type="CDD" id="cd00077">
    <property type="entry name" value="HDc"/>
    <property type="match status" value="1"/>
</dbReference>
<name>A0ABM8ARC9_9BACT</name>
<dbReference type="InterPro" id="IPR003607">
    <property type="entry name" value="HD/PDEase_dom"/>
</dbReference>
<keyword evidence="4" id="KW-1185">Reference proteome</keyword>
<sequence>MDWTRLLDASRYGSESGGDRVRSPFQKDIDRITFSDHFRRLARKTQVHPLNENDHIHSRLTHSLEVASVGKSLGELAGLFLEERGELPHGLQPRDVGEAVQGACLAHDIGNPPFGHSGEEAIKAWFRQNRDGLNHLRPEQRSDFIKFDGNAMAVRVLLSTGFYKTGMSPTHAVLGALLKYPWPSDFDAGKDKFSYFQTEADAMAEVAETLGLIPMDGRYSRPPLAYLTEAADDICYRIIDIEDGTEMGILDPMFMYDRFAAALGMDKDEKYAKLPDAHFRQRNSQIRAKLIHLATEEIAGLFETHYEAIMTGTFDVKSSLMEQSEGGICRTIHDVYGSITRTLFLSRRKAILELGAQNAIGRLLDQIMGEAHRFCTEEKSANRDKVKILIGDDIIDGIPTDRPDCHYRVVMAIVDYVSGMTDHYATELCRKLLGLGY</sequence>
<evidence type="ECO:0000259" key="2">
    <source>
        <dbReference type="SMART" id="SM00471"/>
    </source>
</evidence>
<dbReference type="SUPFAM" id="SSF109604">
    <property type="entry name" value="HD-domain/PDEase-like"/>
    <property type="match status" value="1"/>
</dbReference>
<dbReference type="Gene3D" id="1.10.3210.10">
    <property type="entry name" value="Hypothetical protein af1432"/>
    <property type="match status" value="1"/>
</dbReference>
<organism evidence="3 4">
    <name type="scientific">Pseudodesulfovibrio portus</name>
    <dbReference type="NCBI Taxonomy" id="231439"/>
    <lineage>
        <taxon>Bacteria</taxon>
        <taxon>Pseudomonadati</taxon>
        <taxon>Thermodesulfobacteriota</taxon>
        <taxon>Desulfovibrionia</taxon>
        <taxon>Desulfovibrionales</taxon>
        <taxon>Desulfovibrionaceae</taxon>
    </lineage>
</organism>
<dbReference type="InterPro" id="IPR027432">
    <property type="entry name" value="dGTP_triphosphohydrolase_C"/>
</dbReference>
<evidence type="ECO:0000256" key="1">
    <source>
        <dbReference type="ARBA" id="ARBA00022801"/>
    </source>
</evidence>
<dbReference type="Proteomes" id="UP001061361">
    <property type="component" value="Chromosome"/>
</dbReference>
<protein>
    <submittedName>
        <fullName evidence="3">Deoxyguanosinetriphosphate triphosphohydrolase-like protein</fullName>
    </submittedName>
</protein>
<proteinExistence type="predicted"/>
<dbReference type="SMART" id="SM00471">
    <property type="entry name" value="HDc"/>
    <property type="match status" value="1"/>
</dbReference>
<keyword evidence="1" id="KW-0378">Hydrolase</keyword>
<evidence type="ECO:0000313" key="4">
    <source>
        <dbReference type="Proteomes" id="UP001061361"/>
    </source>
</evidence>
<dbReference type="Gene3D" id="1.10.3550.10">
    <property type="entry name" value="eoxyguanosinetriphosphate triphosphohydrolase domain-like"/>
    <property type="match status" value="1"/>
</dbReference>
<dbReference type="PANTHER" id="PTHR11373:SF40">
    <property type="entry name" value="DEOXYGUANOSINETRIPHOSPHATE TRIPHOSPHOHYDROLASE-LIKE PROTEIN 2"/>
    <property type="match status" value="1"/>
</dbReference>